<dbReference type="EMBL" id="JACDUS010000011">
    <property type="protein sequence ID" value="MBA2882640.1"/>
    <property type="molecule type" value="Genomic_DNA"/>
</dbReference>
<name>A0A7W0CBF5_9BACT</name>
<protein>
    <submittedName>
        <fullName evidence="3">Xanthine dehydrogenase accessory factor</fullName>
    </submittedName>
</protein>
<dbReference type="InterPro" id="IPR027051">
    <property type="entry name" value="XdhC_Rossmann_dom"/>
</dbReference>
<dbReference type="PANTHER" id="PTHR30388">
    <property type="entry name" value="ALDEHYDE OXIDOREDUCTASE MOLYBDENUM COFACTOR ASSEMBLY PROTEIN"/>
    <property type="match status" value="1"/>
</dbReference>
<dbReference type="InterPro" id="IPR052698">
    <property type="entry name" value="MoCofactor_Util/Proc"/>
</dbReference>
<dbReference type="AlphaFoldDB" id="A0A7W0CBF5"/>
<evidence type="ECO:0000259" key="1">
    <source>
        <dbReference type="Pfam" id="PF02625"/>
    </source>
</evidence>
<keyword evidence="4" id="KW-1185">Reference proteome</keyword>
<evidence type="ECO:0000313" key="3">
    <source>
        <dbReference type="EMBL" id="MBA2882640.1"/>
    </source>
</evidence>
<dbReference type="NCBIfam" id="NF045664">
    <property type="entry name" value="XdhC_rel_AOR"/>
    <property type="match status" value="1"/>
</dbReference>
<dbReference type="SUPFAM" id="SSF51735">
    <property type="entry name" value="NAD(P)-binding Rossmann-fold domains"/>
    <property type="match status" value="1"/>
</dbReference>
<dbReference type="Pfam" id="PF02625">
    <property type="entry name" value="XdhC_CoxI"/>
    <property type="match status" value="1"/>
</dbReference>
<feature type="domain" description="XdhC Rossmann" evidence="2">
    <location>
        <begin position="193"/>
        <end position="336"/>
    </location>
</feature>
<accession>A0A7W0CBF5</accession>
<dbReference type="RefSeq" id="WP_181552273.1">
    <property type="nucleotide sequence ID" value="NZ_JACDUS010000011.1"/>
</dbReference>
<proteinExistence type="predicted"/>
<reference evidence="3 4" key="1">
    <citation type="submission" date="2020-07" db="EMBL/GenBank/DDBJ databases">
        <title>Genomic Encyclopedia of Type Strains, Phase IV (KMG-IV): sequencing the most valuable type-strain genomes for metagenomic binning, comparative biology and taxonomic classification.</title>
        <authorList>
            <person name="Goeker M."/>
        </authorList>
    </citation>
    <scope>NUCLEOTIDE SEQUENCE [LARGE SCALE GENOMIC DNA]</scope>
    <source>
        <strain evidence="3 4">DSM 17721</strain>
    </source>
</reference>
<feature type="domain" description="XdhC- CoxI" evidence="1">
    <location>
        <begin position="13"/>
        <end position="77"/>
    </location>
</feature>
<dbReference type="InterPro" id="IPR003777">
    <property type="entry name" value="XdhC_CoxI"/>
</dbReference>
<dbReference type="PANTHER" id="PTHR30388:SF6">
    <property type="entry name" value="XANTHINE DEHYDROGENASE SUBUNIT A-RELATED"/>
    <property type="match status" value="1"/>
</dbReference>
<dbReference type="InterPro" id="IPR036291">
    <property type="entry name" value="NAD(P)-bd_dom_sf"/>
</dbReference>
<organism evidence="3 4">
    <name type="scientific">Desulfosalsimonas propionicica</name>
    <dbReference type="NCBI Taxonomy" id="332175"/>
    <lineage>
        <taxon>Bacteria</taxon>
        <taxon>Pseudomonadati</taxon>
        <taxon>Thermodesulfobacteriota</taxon>
        <taxon>Desulfobacteria</taxon>
        <taxon>Desulfobacterales</taxon>
        <taxon>Desulfosalsimonadaceae</taxon>
        <taxon>Desulfosalsimonas</taxon>
    </lineage>
</organism>
<evidence type="ECO:0000259" key="2">
    <source>
        <dbReference type="Pfam" id="PF13478"/>
    </source>
</evidence>
<dbReference type="Pfam" id="PF13478">
    <property type="entry name" value="XdhC_C"/>
    <property type="match status" value="1"/>
</dbReference>
<evidence type="ECO:0000313" key="4">
    <source>
        <dbReference type="Proteomes" id="UP000525298"/>
    </source>
</evidence>
<dbReference type="Gene3D" id="3.40.50.720">
    <property type="entry name" value="NAD(P)-binding Rossmann-like Domain"/>
    <property type="match status" value="1"/>
</dbReference>
<sequence>MRKLLDFITAELSAGRPVTSAVITASSGSTPRTTGSRMAVTADGRTCGTVGGGPGEAMARREALDAGKTKHSKLLRLDFTGKDAAEAGMICGGQIDVLIEYIAPTMENTRIFKDLLNNWDNGAGLVLCTVFREYGGQVQILSRSLAPDRLPSELPAALQSKAQNRAGKSSLPFSERQNGYTVLIEPMRSRGRVIIAGAGHVGQATAILAAFTGFQTLILDDRAEFLAPENFPPACRIQQVNDFADCFKNLTVGTDSLIVIVTRGHIHDQTVLAQALETEAGYIGMIGSRKKRDAIYQNLRDQGVSQAALKRVHCPIGLSINADTPQEIGVSILAELIQKRAKNA</sequence>
<dbReference type="Proteomes" id="UP000525298">
    <property type="component" value="Unassembled WGS sequence"/>
</dbReference>
<gene>
    <name evidence="3" type="ORF">HNR65_002994</name>
</gene>
<comment type="caution">
    <text evidence="3">The sequence shown here is derived from an EMBL/GenBank/DDBJ whole genome shotgun (WGS) entry which is preliminary data.</text>
</comment>